<protein>
    <submittedName>
        <fullName evidence="1">OTU protein</fullName>
        <ecNumber evidence="1">3.4.19.12</ecNumber>
    </submittedName>
</protein>
<gene>
    <name evidence="1" type="primary">OTU2</name>
    <name evidence="1" type="ORF">IWW38_006128</name>
</gene>
<sequence length="108" mass="12478">MRRRAAEYMRVHRDDFMPFMAHDSGDPFDMADYDDHCDSVERSAAWGGHQEIMALSHALQLPVLVYQSDAPVLRIGEDVYGTKEPVRLSYHRHAYGLGEHYNSLHKMT</sequence>
<keyword evidence="1" id="KW-0378">Hydrolase</keyword>
<evidence type="ECO:0000313" key="2">
    <source>
        <dbReference type="Proteomes" id="UP001139981"/>
    </source>
</evidence>
<dbReference type="EMBL" id="JANBVB010003326">
    <property type="protein sequence ID" value="KAJ2879373.1"/>
    <property type="molecule type" value="Genomic_DNA"/>
</dbReference>
<organism evidence="1 2">
    <name type="scientific">Coemansia aciculifera</name>
    <dbReference type="NCBI Taxonomy" id="417176"/>
    <lineage>
        <taxon>Eukaryota</taxon>
        <taxon>Fungi</taxon>
        <taxon>Fungi incertae sedis</taxon>
        <taxon>Zoopagomycota</taxon>
        <taxon>Kickxellomycotina</taxon>
        <taxon>Kickxellomycetes</taxon>
        <taxon>Kickxellales</taxon>
        <taxon>Kickxellaceae</taxon>
        <taxon>Coemansia</taxon>
    </lineage>
</organism>
<name>A0ACC1LTJ4_9FUNG</name>
<keyword evidence="2" id="KW-1185">Reference proteome</keyword>
<proteinExistence type="predicted"/>
<evidence type="ECO:0000313" key="1">
    <source>
        <dbReference type="EMBL" id="KAJ2879373.1"/>
    </source>
</evidence>
<comment type="caution">
    <text evidence="1">The sequence shown here is derived from an EMBL/GenBank/DDBJ whole genome shotgun (WGS) entry which is preliminary data.</text>
</comment>
<reference evidence="1" key="1">
    <citation type="submission" date="2022-07" db="EMBL/GenBank/DDBJ databases">
        <title>Phylogenomic reconstructions and comparative analyses of Kickxellomycotina fungi.</title>
        <authorList>
            <person name="Reynolds N.K."/>
            <person name="Stajich J.E."/>
            <person name="Barry K."/>
            <person name="Grigoriev I.V."/>
            <person name="Crous P."/>
            <person name="Smith M.E."/>
        </authorList>
    </citation>
    <scope>NUCLEOTIDE SEQUENCE</scope>
    <source>
        <strain evidence="1">CBS 190363</strain>
    </source>
</reference>
<dbReference type="Proteomes" id="UP001139981">
    <property type="component" value="Unassembled WGS sequence"/>
</dbReference>
<accession>A0ACC1LTJ4</accession>
<dbReference type="EC" id="3.4.19.12" evidence="1"/>